<proteinExistence type="predicted"/>
<sequence>MNSVGHTSHSQNKKIVCSFSVVTGCPVMLIGLRLVLHDASDPGEDLGVKNTGIELGVGLQPLLEDEGSSLLTTLITITSCG</sequence>
<reference evidence="1" key="1">
    <citation type="submission" date="2014-05" db="EMBL/GenBank/DDBJ databases">
        <authorList>
            <person name="Chronopoulou M."/>
        </authorList>
    </citation>
    <scope>NUCLEOTIDE SEQUENCE</scope>
    <source>
        <tissue evidence="1">Whole organism</tissue>
    </source>
</reference>
<protein>
    <submittedName>
        <fullName evidence="1">Uncharacterized protein</fullName>
    </submittedName>
</protein>
<dbReference type="AlphaFoldDB" id="A0A0K2SYE1"/>
<dbReference type="EMBL" id="HACA01001194">
    <property type="protein sequence ID" value="CDW18555.1"/>
    <property type="molecule type" value="Transcribed_RNA"/>
</dbReference>
<organism evidence="1">
    <name type="scientific">Lepeophtheirus salmonis</name>
    <name type="common">Salmon louse</name>
    <name type="synonym">Caligus salmonis</name>
    <dbReference type="NCBI Taxonomy" id="72036"/>
    <lineage>
        <taxon>Eukaryota</taxon>
        <taxon>Metazoa</taxon>
        <taxon>Ecdysozoa</taxon>
        <taxon>Arthropoda</taxon>
        <taxon>Crustacea</taxon>
        <taxon>Multicrustacea</taxon>
        <taxon>Hexanauplia</taxon>
        <taxon>Copepoda</taxon>
        <taxon>Siphonostomatoida</taxon>
        <taxon>Caligidae</taxon>
        <taxon>Lepeophtheirus</taxon>
    </lineage>
</organism>
<accession>A0A0K2SYE1</accession>
<name>A0A0K2SYE1_LEPSM</name>
<evidence type="ECO:0000313" key="1">
    <source>
        <dbReference type="EMBL" id="CDW18555.1"/>
    </source>
</evidence>